<accession>A0ABV4H0Q6</accession>
<evidence type="ECO:0000313" key="2">
    <source>
        <dbReference type="Proteomes" id="UP001565927"/>
    </source>
</evidence>
<evidence type="ECO:0000313" key="1">
    <source>
        <dbReference type="EMBL" id="MEZ0165149.1"/>
    </source>
</evidence>
<comment type="caution">
    <text evidence="1">The sequence shown here is derived from an EMBL/GenBank/DDBJ whole genome shotgun (WGS) entry which is preliminary data.</text>
</comment>
<reference evidence="1 2" key="1">
    <citation type="submission" date="2024-07" db="EMBL/GenBank/DDBJ databases">
        <authorList>
            <person name="Thanompreechachai J."/>
            <person name="Duangmal K."/>
        </authorList>
    </citation>
    <scope>NUCLEOTIDE SEQUENCE [LARGE SCALE GENOMIC DNA]</scope>
    <source>
        <strain evidence="1 2">LSe6-4</strain>
    </source>
</reference>
<proteinExistence type="predicted"/>
<name>A0ABV4H0Q6_9ACTN</name>
<gene>
    <name evidence="1" type="ORF">AB2L27_10285</name>
</gene>
<keyword evidence="2" id="KW-1185">Reference proteome</keyword>
<organism evidence="1 2">
    <name type="scientific">Kineococcus halophytocola</name>
    <dbReference type="NCBI Taxonomy" id="3234027"/>
    <lineage>
        <taxon>Bacteria</taxon>
        <taxon>Bacillati</taxon>
        <taxon>Actinomycetota</taxon>
        <taxon>Actinomycetes</taxon>
        <taxon>Kineosporiales</taxon>
        <taxon>Kineosporiaceae</taxon>
        <taxon>Kineococcus</taxon>
    </lineage>
</organism>
<dbReference type="EMBL" id="JBGFTU010000010">
    <property type="protein sequence ID" value="MEZ0165149.1"/>
    <property type="molecule type" value="Genomic_DNA"/>
</dbReference>
<protein>
    <submittedName>
        <fullName evidence="1">Uncharacterized protein</fullName>
    </submittedName>
</protein>
<sequence length="75" mass="8187">MGIFDLREQVPVTPEVHHELLKTWGPLMQSQMARSAFVMPFAVAALQAQRGVDEAGLPVTFVTSLEEAQHVVSGV</sequence>
<dbReference type="Proteomes" id="UP001565927">
    <property type="component" value="Unassembled WGS sequence"/>
</dbReference>